<protein>
    <submittedName>
        <fullName evidence="2">Uncharacterized protein</fullName>
    </submittedName>
</protein>
<feature type="region of interest" description="Disordered" evidence="1">
    <location>
        <begin position="1"/>
        <end position="35"/>
    </location>
</feature>
<accession>A0A0U0RP04</accession>
<gene>
    <name evidence="2" type="ORF">ERS007703_02929</name>
    <name evidence="3" type="ORF">ERS007739_03336</name>
</gene>
<proteinExistence type="predicted"/>
<evidence type="ECO:0000313" key="5">
    <source>
        <dbReference type="Proteomes" id="UP000039021"/>
    </source>
</evidence>
<evidence type="ECO:0000256" key="1">
    <source>
        <dbReference type="SAM" id="MobiDB-lite"/>
    </source>
</evidence>
<dbReference type="Proteomes" id="UP000039021">
    <property type="component" value="Unassembled WGS sequence"/>
</dbReference>
<evidence type="ECO:0000313" key="2">
    <source>
        <dbReference type="EMBL" id="COW16312.1"/>
    </source>
</evidence>
<name>A0A0U0RP04_MYCTX</name>
<evidence type="ECO:0000313" key="4">
    <source>
        <dbReference type="Proteomes" id="UP000038802"/>
    </source>
</evidence>
<evidence type="ECO:0000313" key="3">
    <source>
        <dbReference type="EMBL" id="COZ04775.1"/>
    </source>
</evidence>
<organism evidence="2 4">
    <name type="scientific">Mycobacterium tuberculosis</name>
    <dbReference type="NCBI Taxonomy" id="1773"/>
    <lineage>
        <taxon>Bacteria</taxon>
        <taxon>Bacillati</taxon>
        <taxon>Actinomycetota</taxon>
        <taxon>Actinomycetes</taxon>
        <taxon>Mycobacteriales</taxon>
        <taxon>Mycobacteriaceae</taxon>
        <taxon>Mycobacterium</taxon>
        <taxon>Mycobacterium tuberculosis complex</taxon>
    </lineage>
</organism>
<reference evidence="3" key="1">
    <citation type="submission" date="2015-03" db="EMBL/GenBank/DDBJ databases">
        <authorList>
            <consortium name="Pathogen Informatics"/>
            <person name="Murphy D."/>
        </authorList>
    </citation>
    <scope>NUCLEOTIDE SEQUENCE</scope>
    <source>
        <strain evidence="3">N09902308</strain>
    </source>
</reference>
<dbReference type="EMBL" id="CSAE01000357">
    <property type="protein sequence ID" value="COW16312.1"/>
    <property type="molecule type" value="Genomic_DNA"/>
</dbReference>
<sequence>MCRPGIHRPSSSPAAIADPIHTGKKRSSVESLPTTAGAAVRVTVSVMPVPPGRVRHRHAR</sequence>
<dbReference type="EMBL" id="CSBK01001707">
    <property type="protein sequence ID" value="COZ04775.1"/>
    <property type="molecule type" value="Genomic_DNA"/>
</dbReference>
<dbReference type="Proteomes" id="UP000038802">
    <property type="component" value="Unassembled WGS sequence"/>
</dbReference>
<reference evidence="4 5" key="3">
    <citation type="submission" date="2015-03" db="EMBL/GenBank/DDBJ databases">
        <authorList>
            <consortium name="Pathogen Informatics"/>
        </authorList>
    </citation>
    <scope>NUCLEOTIDE SEQUENCE [LARGE SCALE GENOMIC DNA]</scope>
    <source>
        <strain evidence="4">K00500041</strain>
        <strain evidence="5">N09902308</strain>
    </source>
</reference>
<dbReference type="AlphaFoldDB" id="A0A0U0RP04"/>
<reference evidence="2" key="2">
    <citation type="submission" date="2015-03" db="EMBL/GenBank/DDBJ databases">
        <authorList>
            <person name="Murphy D."/>
        </authorList>
    </citation>
    <scope>NUCLEOTIDE SEQUENCE [LARGE SCALE GENOMIC DNA]</scope>
    <source>
        <strain evidence="2">K00500041</strain>
    </source>
</reference>